<feature type="region of interest" description="Disordered" evidence="8">
    <location>
        <begin position="1"/>
        <end position="31"/>
    </location>
</feature>
<feature type="compositionally biased region" description="Polar residues" evidence="8">
    <location>
        <begin position="16"/>
        <end position="26"/>
    </location>
</feature>
<sequence length="772" mass="86335">MEEADNNNLKDGVGLSSENEGTTSECKSCPSELTPDSTFVQKEVLNEKEDVGSCGKPEFWVQLQNLPHSMRHRNIKPFLTSRLGVSEISRVRLLRDTIYFTLPSQEEATKAVNVLNGVIAKGRAVRAAIGSPKWPRRHQRNEKSMAAGWMGVSRGGGLLARPVYDTAPIHRTSDEIPHLDADKIVVRSGGEVVTPLTDMPYSEQLKRKMNDATVLVNALLRQMAPAGVENARKISATDILQPIRYSSRTIACYNKCEFTVGRGLEGKMCVGFVAKKQLSVTESFIVSVDKYTHISEQMKRIVNAFQKFVVDSGEEPFNELERSGVWKSLTVRECGGDVLIMVTVLPMKDIEREEQLKKALVERFLRNDNLSNDDSRFRVTSIYWERIADGGKNFTRENIGGAPHIYETIDGTRFRILPGTYFPTNSYAARVFFSTIAEKTGLLNEVSDSKTDSEKVVEDASVITSAEEMLDDDYESIDKSRQANDSGTENGEMEHDSVAEESASKVNIITQMEQSPGRSSEGSITTAESCEKNEKDSVQSTNVLSVSTHDEDMPQERNYAREETDEREESAATKRRKLDVENMEEKRVSMDAESTPKGNVILNIGCGMGSIGLYVMCLLRNSKHAAERKFLFGSDLLSGVIEGAKLCARDNGFTEEQCRFLAGRTEDVVPILHDHLPVWANESEVNMVGILDPPRGRINDNVAIACRKLSCMKRLIFVSSEPSLALRNLVDLCKPKWKRYEGEPFKLASITPIDMFPHTERCEWVVQLDRHS</sequence>
<evidence type="ECO:0000313" key="10">
    <source>
        <dbReference type="EMBL" id="ADY41671.1"/>
    </source>
</evidence>
<feature type="domain" description="RRM" evidence="9">
    <location>
        <begin position="59"/>
        <end position="132"/>
    </location>
</feature>
<dbReference type="Gene3D" id="3.40.50.150">
    <property type="entry name" value="Vaccinia Virus protein VP39"/>
    <property type="match status" value="1"/>
</dbReference>
<dbReference type="PROSITE" id="PS51687">
    <property type="entry name" value="SAM_MT_RNA_M5U"/>
    <property type="match status" value="1"/>
</dbReference>
<feature type="binding site" evidence="7">
    <location>
        <position position="692"/>
    </location>
    <ligand>
        <name>S-adenosyl-L-methionine</name>
        <dbReference type="ChEBI" id="CHEBI:59789"/>
    </ligand>
</feature>
<keyword evidence="3 7" id="KW-0949">S-adenosyl-L-methionine</keyword>
<dbReference type="PROSITE" id="PS50102">
    <property type="entry name" value="RRM"/>
    <property type="match status" value="1"/>
</dbReference>
<dbReference type="SUPFAM" id="SSF54928">
    <property type="entry name" value="RNA-binding domain, RBD"/>
    <property type="match status" value="1"/>
</dbReference>
<protein>
    <recommendedName>
        <fullName evidence="4">tRNA (uracil(54)-C(5))-methyltransferase</fullName>
        <ecNumber evidence="4">2.1.1.35</ecNumber>
    </recommendedName>
</protein>
<proteinExistence type="evidence at transcript level"/>
<comment type="caution">
    <text evidence="7">Lacks conserved residue(s) required for the propagation of feature annotation.</text>
</comment>
<dbReference type="EMBL" id="JI166286">
    <property type="protein sequence ID" value="ADY41671.1"/>
    <property type="molecule type" value="mRNA"/>
</dbReference>
<evidence type="ECO:0000256" key="2">
    <source>
        <dbReference type="ARBA" id="ARBA00022679"/>
    </source>
</evidence>
<dbReference type="EC" id="2.1.1.35" evidence="4"/>
<dbReference type="GO" id="GO:0003723">
    <property type="term" value="F:RNA binding"/>
    <property type="evidence" value="ECO:0007669"/>
    <property type="project" value="UniProtKB-UniRule"/>
</dbReference>
<dbReference type="AlphaFoldDB" id="F1KUW7"/>
<evidence type="ECO:0000256" key="5">
    <source>
        <dbReference type="ARBA" id="ARBA00047278"/>
    </source>
</evidence>
<dbReference type="Gene3D" id="3.30.70.330">
    <property type="match status" value="1"/>
</dbReference>
<evidence type="ECO:0000256" key="3">
    <source>
        <dbReference type="ARBA" id="ARBA00022691"/>
    </source>
</evidence>
<dbReference type="GO" id="GO:0006396">
    <property type="term" value="P:RNA processing"/>
    <property type="evidence" value="ECO:0007669"/>
    <property type="project" value="InterPro"/>
</dbReference>
<evidence type="ECO:0000256" key="4">
    <source>
        <dbReference type="ARBA" id="ARBA00033763"/>
    </source>
</evidence>
<dbReference type="InterPro" id="IPR012677">
    <property type="entry name" value="Nucleotide-bd_a/b_plait_sf"/>
</dbReference>
<dbReference type="GO" id="GO:0030697">
    <property type="term" value="F:tRNA (uracil(54)-C5)-methyltransferase activity, S-adenosyl methionine-dependent"/>
    <property type="evidence" value="ECO:0007669"/>
    <property type="project" value="UniProtKB-EC"/>
</dbReference>
<name>F1KUW7_ASCSU</name>
<keyword evidence="2 7" id="KW-0808">Transferase</keyword>
<feature type="binding site" evidence="7">
    <location>
        <position position="635"/>
    </location>
    <ligand>
        <name>S-adenosyl-L-methionine</name>
        <dbReference type="ChEBI" id="CHEBI:59789"/>
    </ligand>
</feature>
<dbReference type="SUPFAM" id="SSF53335">
    <property type="entry name" value="S-adenosyl-L-methionine-dependent methyltransferases"/>
    <property type="match status" value="1"/>
</dbReference>
<dbReference type="GO" id="GO:0032259">
    <property type="term" value="P:methylation"/>
    <property type="evidence" value="ECO:0007669"/>
    <property type="project" value="UniProtKB-KW"/>
</dbReference>
<feature type="compositionally biased region" description="Polar residues" evidence="8">
    <location>
        <begin position="504"/>
        <end position="528"/>
    </location>
</feature>
<evidence type="ECO:0000256" key="7">
    <source>
        <dbReference type="PROSITE-ProRule" id="PRU01024"/>
    </source>
</evidence>
<feature type="region of interest" description="Disordered" evidence="8">
    <location>
        <begin position="448"/>
        <end position="592"/>
    </location>
</feature>
<dbReference type="InterPro" id="IPR045850">
    <property type="entry name" value="TRM2_met"/>
</dbReference>
<evidence type="ECO:0000256" key="6">
    <source>
        <dbReference type="PROSITE-ProRule" id="PRU00176"/>
    </source>
</evidence>
<keyword evidence="6" id="KW-0694">RNA-binding</keyword>
<evidence type="ECO:0000259" key="9">
    <source>
        <dbReference type="PROSITE" id="PS50102"/>
    </source>
</evidence>
<dbReference type="PANTHER" id="PTHR45904:SF2">
    <property type="entry name" value="TRNA (URACIL-5-)-METHYLTRANSFERASE HOMOLOG A"/>
    <property type="match status" value="1"/>
</dbReference>
<feature type="compositionally biased region" description="Basic and acidic residues" evidence="8">
    <location>
        <begin position="448"/>
        <end position="458"/>
    </location>
</feature>
<dbReference type="InterPro" id="IPR000504">
    <property type="entry name" value="RRM_dom"/>
</dbReference>
<keyword evidence="1 7" id="KW-0489">Methyltransferase</keyword>
<dbReference type="InterPro" id="IPR010280">
    <property type="entry name" value="U5_MeTrfase_fam"/>
</dbReference>
<evidence type="ECO:0000256" key="1">
    <source>
        <dbReference type="ARBA" id="ARBA00022603"/>
    </source>
</evidence>
<comment type="similarity">
    <text evidence="7">Belongs to the class I-like SAM-binding methyltransferase superfamily. RNA M5U methyltransferase family.</text>
</comment>
<reference evidence="10" key="1">
    <citation type="journal article" date="2011" name="Genome Res.">
        <title>Deep small RNA sequencing from the nematode Ascaris reveals conservation, functional diversification, and novel developmental profiles.</title>
        <authorList>
            <person name="Wang J."/>
            <person name="Czech B."/>
            <person name="Crunk A."/>
            <person name="Wallace A."/>
            <person name="Mitreva M."/>
            <person name="Hannon G.J."/>
            <person name="Davis R.E."/>
        </authorList>
    </citation>
    <scope>NUCLEOTIDE SEQUENCE</scope>
</reference>
<dbReference type="InterPro" id="IPR029063">
    <property type="entry name" value="SAM-dependent_MTases_sf"/>
</dbReference>
<dbReference type="PANTHER" id="PTHR45904">
    <property type="entry name" value="TRNA (URACIL-5-)-METHYLTRANSFERASE"/>
    <property type="match status" value="1"/>
</dbReference>
<accession>F1KUW7</accession>
<evidence type="ECO:0000256" key="8">
    <source>
        <dbReference type="SAM" id="MobiDB-lite"/>
    </source>
</evidence>
<dbReference type="Gene3D" id="2.40.50.1070">
    <property type="match status" value="1"/>
</dbReference>
<feature type="compositionally biased region" description="Basic and acidic residues" evidence="8">
    <location>
        <begin position="548"/>
        <end position="590"/>
    </location>
</feature>
<dbReference type="InterPro" id="IPR035979">
    <property type="entry name" value="RBD_domain_sf"/>
</dbReference>
<organism evidence="10">
    <name type="scientific">Ascaris suum</name>
    <name type="common">Pig roundworm</name>
    <name type="synonym">Ascaris lumbricoides</name>
    <dbReference type="NCBI Taxonomy" id="6253"/>
    <lineage>
        <taxon>Eukaryota</taxon>
        <taxon>Metazoa</taxon>
        <taxon>Ecdysozoa</taxon>
        <taxon>Nematoda</taxon>
        <taxon>Chromadorea</taxon>
        <taxon>Rhabditida</taxon>
        <taxon>Spirurina</taxon>
        <taxon>Ascaridomorpha</taxon>
        <taxon>Ascaridoidea</taxon>
        <taxon>Ascarididae</taxon>
        <taxon>Ascaris</taxon>
    </lineage>
</organism>
<comment type="catalytic activity">
    <reaction evidence="5">
        <text>uridine(54) in tRNA + S-adenosyl-L-methionine = 5-methyluridine(54) in tRNA + S-adenosyl-L-homocysteine + H(+)</text>
        <dbReference type="Rhea" id="RHEA:42712"/>
        <dbReference type="Rhea" id="RHEA-COMP:10167"/>
        <dbReference type="Rhea" id="RHEA-COMP:10193"/>
        <dbReference type="ChEBI" id="CHEBI:15378"/>
        <dbReference type="ChEBI" id="CHEBI:57856"/>
        <dbReference type="ChEBI" id="CHEBI:59789"/>
        <dbReference type="ChEBI" id="CHEBI:65315"/>
        <dbReference type="ChEBI" id="CHEBI:74447"/>
        <dbReference type="EC" id="2.1.1.35"/>
    </reaction>
    <physiologicalReaction direction="left-to-right" evidence="5">
        <dbReference type="Rhea" id="RHEA:42713"/>
    </physiologicalReaction>
</comment>
<feature type="compositionally biased region" description="Polar residues" evidence="8">
    <location>
        <begin position="538"/>
        <end position="547"/>
    </location>
</feature>